<dbReference type="PANTHER" id="PTHR37946:SF1">
    <property type="entry name" value="SLL1969 PROTEIN"/>
    <property type="match status" value="1"/>
</dbReference>
<proteinExistence type="predicted"/>
<organism evidence="1 3">
    <name type="scientific">Shewanella fidelis</name>
    <dbReference type="NCBI Taxonomy" id="173509"/>
    <lineage>
        <taxon>Bacteria</taxon>
        <taxon>Pseudomonadati</taxon>
        <taxon>Pseudomonadota</taxon>
        <taxon>Gammaproteobacteria</taxon>
        <taxon>Alteromonadales</taxon>
        <taxon>Shewanellaceae</taxon>
        <taxon>Shewanella</taxon>
    </lineage>
</organism>
<sequence length="197" mass="21976">MKVVLVHGIFNTGHVMRVLQKRIQAAGHECFSPTISPFDGRLGIEHAAANLSEQIDAFFGNDSEITLIGFSMGAIVSRYYLQYLGGATRVRQFFSLAAPHHGSYLAYLPYPSKGIKQLRPNSELLQQLASSESQLKKVKLYSYRTPIDFTIVPSSSSIWRVADNQSFIIVLHLSVIFSRRIAQTICTNLLDDSAHEC</sequence>
<keyword evidence="4" id="KW-1185">Reference proteome</keyword>
<dbReference type="RefSeq" id="WP_108945410.1">
    <property type="nucleotide sequence ID" value="NZ_JAPMLA010000006.1"/>
</dbReference>
<dbReference type="EMBL" id="JAPMLD010000005">
    <property type="protein sequence ID" value="MDW4824960.1"/>
    <property type="molecule type" value="Genomic_DNA"/>
</dbReference>
<accession>A0AAW8NG40</accession>
<evidence type="ECO:0000313" key="4">
    <source>
        <dbReference type="Proteomes" id="UP001271263"/>
    </source>
</evidence>
<dbReference type="PANTHER" id="PTHR37946">
    <property type="entry name" value="SLL1969 PROTEIN"/>
    <property type="match status" value="1"/>
</dbReference>
<evidence type="ECO:0000313" key="3">
    <source>
        <dbReference type="Proteomes" id="UP001259340"/>
    </source>
</evidence>
<dbReference type="EMBL" id="JAPMLE010000001">
    <property type="protein sequence ID" value="MDR8522287.1"/>
    <property type="molecule type" value="Genomic_DNA"/>
</dbReference>
<protein>
    <submittedName>
        <fullName evidence="1">Lipase</fullName>
    </submittedName>
</protein>
<name>A0AAW8NG40_9GAMM</name>
<dbReference type="InterPro" id="IPR029058">
    <property type="entry name" value="AB_hydrolase_fold"/>
</dbReference>
<dbReference type="Proteomes" id="UP001259340">
    <property type="component" value="Unassembled WGS sequence"/>
</dbReference>
<gene>
    <name evidence="1" type="ORF">OS133_01040</name>
    <name evidence="2" type="ORF">OS134_12910</name>
</gene>
<dbReference type="Pfam" id="PF02089">
    <property type="entry name" value="Palm_thioest"/>
    <property type="match status" value="1"/>
</dbReference>
<dbReference type="SUPFAM" id="SSF53474">
    <property type="entry name" value="alpha/beta-Hydrolases"/>
    <property type="match status" value="1"/>
</dbReference>
<dbReference type="Proteomes" id="UP001271263">
    <property type="component" value="Unassembled WGS sequence"/>
</dbReference>
<evidence type="ECO:0000313" key="2">
    <source>
        <dbReference type="EMBL" id="MDW4824960.1"/>
    </source>
</evidence>
<dbReference type="Gene3D" id="3.40.50.1820">
    <property type="entry name" value="alpha/beta hydrolase"/>
    <property type="match status" value="1"/>
</dbReference>
<dbReference type="AlphaFoldDB" id="A0AAW8NG40"/>
<reference evidence="2 4" key="1">
    <citation type="journal article" date="2022" name="bioRxiv">
        <title>Prophages regulate Shewanella fidelis 3313 motility and biofilm formation: implications for gut colonization dynamics in Ciona robusta.</title>
        <authorList>
            <person name="Natarajan O."/>
            <person name="Gibboney S.L."/>
            <person name="Young M.N."/>
            <person name="Lim S.J."/>
            <person name="Pluta N."/>
            <person name="Atkinson C.G."/>
            <person name="Leigh B.A."/>
            <person name="Liberti A."/>
            <person name="Kees E.D."/>
            <person name="Breitbart M."/>
            <person name="Gralnick J.A."/>
            <person name="Dishaw L.J."/>
        </authorList>
    </citation>
    <scope>NUCLEOTIDE SEQUENCE [LARGE SCALE GENOMIC DNA]</scope>
    <source>
        <strain evidence="2 4">JG4066</strain>
    </source>
</reference>
<comment type="caution">
    <text evidence="1">The sequence shown here is derived from an EMBL/GenBank/DDBJ whole genome shotgun (WGS) entry which is preliminary data.</text>
</comment>
<reference evidence="1" key="2">
    <citation type="submission" date="2022-11" db="EMBL/GenBank/DDBJ databases">
        <title>Prophages regulate Shewanella fidelis motility and biofilm formation: implications for gut colonization dynamics in Ciona robusta.</title>
        <authorList>
            <person name="Natarajan O."/>
            <person name="Gibboney S.L."/>
            <person name="Young M.N."/>
            <person name="Lim S.J."/>
            <person name="Pluta N."/>
            <person name="Atkinson C.G.F."/>
            <person name="Leigh B.A."/>
            <person name="Liberti A."/>
            <person name="Kees E."/>
            <person name="Breitbart M."/>
            <person name="Gralnick J."/>
            <person name="Dishaw L.J."/>
        </authorList>
    </citation>
    <scope>NUCLEOTIDE SEQUENCE</scope>
    <source>
        <strain evidence="1">3313</strain>
    </source>
</reference>
<evidence type="ECO:0000313" key="1">
    <source>
        <dbReference type="EMBL" id="MDR8522287.1"/>
    </source>
</evidence>